<dbReference type="PANTHER" id="PTHR23317:SF76">
    <property type="entry name" value="LD20667P"/>
    <property type="match status" value="1"/>
</dbReference>
<dbReference type="FunFam" id="1.20.58.740:FF:000002">
    <property type="entry name" value="Dedicator of cytokinesis protein 7"/>
    <property type="match status" value="1"/>
</dbReference>
<evidence type="ECO:0000313" key="4">
    <source>
        <dbReference type="EMBL" id="RCN44354.1"/>
    </source>
</evidence>
<evidence type="ECO:0000259" key="3">
    <source>
        <dbReference type="PROSITE" id="PS51651"/>
    </source>
</evidence>
<dbReference type="Proteomes" id="UP000252519">
    <property type="component" value="Unassembled WGS sequence"/>
</dbReference>
<dbReference type="Gene3D" id="1.20.58.740">
    <property type="match status" value="1"/>
</dbReference>
<sequence length="417" mass="46692">LQTVLIYSETDANTDSHTRANSNFSEQVKDLVLNIHMILSDTVKLKEFANDFEMTIDLMYRVAKGYQTNPDLRLTWLLNMASRHADRELYCEAGQCVLHAAALAAEYIGFIVKLQMFGFLAMSTTDGFMPRGAVDFERISDNILEESAVSDDVLSPDVEGICESRHFTAAGLVNLVEKSMAFFEKAHMYELMPDVFRIVEPIVREWRDYRRLGAIYARLSEALGRIEPTISITEDTADAWLSPLAGFPYVKTRIKVVEREQKVLQPIQVAIDDIEKKTRELAAAIAQNPPDAKMLQMVLQGCIGTTVNQGPIQVANVFLTDVALNEFGKPVDKLQNKLRLCFRDFSKKCADALTLNKNLILPDQLAYQSELQKNYIEFTRRMAPIIGGGGNRHERKEVTTGAEHAVAVAAEIGPGII</sequence>
<dbReference type="InterPro" id="IPR027357">
    <property type="entry name" value="DOCKER_dom"/>
</dbReference>
<organism evidence="4 5">
    <name type="scientific">Ancylostoma caninum</name>
    <name type="common">Dog hookworm</name>
    <dbReference type="NCBI Taxonomy" id="29170"/>
    <lineage>
        <taxon>Eukaryota</taxon>
        <taxon>Metazoa</taxon>
        <taxon>Ecdysozoa</taxon>
        <taxon>Nematoda</taxon>
        <taxon>Chromadorea</taxon>
        <taxon>Rhabditida</taxon>
        <taxon>Rhabditina</taxon>
        <taxon>Rhabditomorpha</taxon>
        <taxon>Strongyloidea</taxon>
        <taxon>Ancylostomatidae</taxon>
        <taxon>Ancylostomatinae</taxon>
        <taxon>Ancylostoma</taxon>
    </lineage>
</organism>
<dbReference type="PROSITE" id="PS51651">
    <property type="entry name" value="DOCKER"/>
    <property type="match status" value="1"/>
</dbReference>
<dbReference type="InterPro" id="IPR043162">
    <property type="entry name" value="DOCK_C_lobe_C"/>
</dbReference>
<evidence type="ECO:0000256" key="1">
    <source>
        <dbReference type="ARBA" id="ARBA00022658"/>
    </source>
</evidence>
<keyword evidence="5" id="KW-1185">Reference proteome</keyword>
<comment type="caution">
    <text evidence="4">The sequence shown here is derived from an EMBL/GenBank/DDBJ whole genome shotgun (WGS) entry which is preliminary data.</text>
</comment>
<dbReference type="EMBL" id="JOJR01000131">
    <property type="protein sequence ID" value="RCN44354.1"/>
    <property type="molecule type" value="Genomic_DNA"/>
</dbReference>
<keyword evidence="1" id="KW-0344">Guanine-nucleotide releasing factor</keyword>
<feature type="domain" description="DOCKER" evidence="3">
    <location>
        <begin position="1"/>
        <end position="391"/>
    </location>
</feature>
<protein>
    <submittedName>
        <fullName evidence="4">Dedicator of cytokinesis</fullName>
    </submittedName>
</protein>
<dbReference type="PANTHER" id="PTHR23317">
    <property type="entry name" value="DEDICATOR OF CYTOKINESIS DOCK"/>
    <property type="match status" value="1"/>
</dbReference>
<dbReference type="InterPro" id="IPR046769">
    <property type="entry name" value="DOCKER_Lobe_A"/>
</dbReference>
<dbReference type="Pfam" id="PF20421">
    <property type="entry name" value="DHR-2_Lobe_C"/>
    <property type="match status" value="1"/>
</dbReference>
<name>A0A368GJ14_ANCCA</name>
<dbReference type="Pfam" id="PF06920">
    <property type="entry name" value="DHR-2_Lobe_A"/>
    <property type="match status" value="1"/>
</dbReference>
<comment type="similarity">
    <text evidence="2">Belongs to the DOCK family.</text>
</comment>
<gene>
    <name evidence="4" type="ORF">ANCCAN_09631</name>
</gene>
<evidence type="ECO:0000313" key="5">
    <source>
        <dbReference type="Proteomes" id="UP000252519"/>
    </source>
</evidence>
<dbReference type="Gene3D" id="1.25.40.410">
    <property type="match status" value="1"/>
</dbReference>
<dbReference type="STRING" id="29170.A0A368GJ14"/>
<dbReference type="InterPro" id="IPR046773">
    <property type="entry name" value="DOCKER_Lobe_C"/>
</dbReference>
<dbReference type="InterPro" id="IPR043161">
    <property type="entry name" value="DOCK_C_lobe_A"/>
</dbReference>
<reference evidence="4 5" key="1">
    <citation type="submission" date="2014-10" db="EMBL/GenBank/DDBJ databases">
        <title>Draft genome of the hookworm Ancylostoma caninum.</title>
        <authorList>
            <person name="Mitreva M."/>
        </authorList>
    </citation>
    <scope>NUCLEOTIDE SEQUENCE [LARGE SCALE GENOMIC DNA]</scope>
    <source>
        <strain evidence="4 5">Baltimore</strain>
    </source>
</reference>
<accession>A0A368GJ14</accession>
<dbReference type="GO" id="GO:0005085">
    <property type="term" value="F:guanyl-nucleotide exchange factor activity"/>
    <property type="evidence" value="ECO:0007669"/>
    <property type="project" value="UniProtKB-KW"/>
</dbReference>
<dbReference type="InterPro" id="IPR026791">
    <property type="entry name" value="DOCK"/>
</dbReference>
<feature type="non-terminal residue" evidence="4">
    <location>
        <position position="1"/>
    </location>
</feature>
<proteinExistence type="inferred from homology"/>
<dbReference type="OrthoDB" id="5816999at2759"/>
<evidence type="ECO:0000256" key="2">
    <source>
        <dbReference type="PROSITE-ProRule" id="PRU00984"/>
    </source>
</evidence>
<dbReference type="GO" id="GO:0007264">
    <property type="term" value="P:small GTPase-mediated signal transduction"/>
    <property type="evidence" value="ECO:0007669"/>
    <property type="project" value="InterPro"/>
</dbReference>
<dbReference type="AlphaFoldDB" id="A0A368GJ14"/>